<sequence>MAAAKGVSLNHISRESSDVTRLANFYKEIFGFEEIETPNFGEFKVIWLNLPSAFSLHLIERNPATKLPEGPWSATSAVADPSHLPRGHHICFSVDNFDSFDKGVETFQSSVPSRGVKQVFFFDPDGNGLEEQPRRPQAGRDEEAVKYGDVFNVSGELASKTVAPRDAAMMQSAETTVLGQTQKGGPAATMQSAATQNERAGVVGHVDASDAAEDRGVSVTETDVPGYRIVTESVAGQVVGQYVQPTPAMQAAVVSAITIGEALEATAKTAGDKPVDQSDAAAIQAAEVRATGSNVITPGGLAATAQSAASFNAAIERDENKIKLRDILTDATSKLPADKAATRRAGRRGSGERGLWHR</sequence>
<evidence type="ECO:0000256" key="1">
    <source>
        <dbReference type="ARBA" id="ARBA00010733"/>
    </source>
</evidence>
<accession>W9R0U6</accession>
<dbReference type="Proteomes" id="UP000030645">
    <property type="component" value="Unassembled WGS sequence"/>
</dbReference>
<evidence type="ECO:0000313" key="6">
    <source>
        <dbReference type="Proteomes" id="UP000030645"/>
    </source>
</evidence>
<keyword evidence="6" id="KW-1185">Reference proteome</keyword>
<evidence type="ECO:0000313" key="5">
    <source>
        <dbReference type="EMBL" id="EXB63456.1"/>
    </source>
</evidence>
<organism evidence="5 6">
    <name type="scientific">Morus notabilis</name>
    <dbReference type="NCBI Taxonomy" id="981085"/>
    <lineage>
        <taxon>Eukaryota</taxon>
        <taxon>Viridiplantae</taxon>
        <taxon>Streptophyta</taxon>
        <taxon>Embryophyta</taxon>
        <taxon>Tracheophyta</taxon>
        <taxon>Spermatophyta</taxon>
        <taxon>Magnoliopsida</taxon>
        <taxon>eudicotyledons</taxon>
        <taxon>Gunneridae</taxon>
        <taxon>Pentapetalae</taxon>
        <taxon>rosids</taxon>
        <taxon>fabids</taxon>
        <taxon>Rosales</taxon>
        <taxon>Moraceae</taxon>
        <taxon>Moreae</taxon>
        <taxon>Morus</taxon>
    </lineage>
</organism>
<dbReference type="InterPro" id="IPR037523">
    <property type="entry name" value="VOC_core"/>
</dbReference>
<dbReference type="InterPro" id="IPR042971">
    <property type="entry name" value="LEA_SMP"/>
</dbReference>
<reference evidence="6" key="1">
    <citation type="submission" date="2013-01" db="EMBL/GenBank/DDBJ databases">
        <title>Draft Genome Sequence of a Mulberry Tree, Morus notabilis C.K. Schneid.</title>
        <authorList>
            <person name="He N."/>
            <person name="Zhao S."/>
        </authorList>
    </citation>
    <scope>NUCLEOTIDE SEQUENCE</scope>
</reference>
<feature type="compositionally biased region" description="Basic and acidic residues" evidence="3">
    <location>
        <begin position="349"/>
        <end position="358"/>
    </location>
</feature>
<evidence type="ECO:0000256" key="3">
    <source>
        <dbReference type="SAM" id="MobiDB-lite"/>
    </source>
</evidence>
<evidence type="ECO:0000256" key="2">
    <source>
        <dbReference type="ARBA" id="ARBA00022737"/>
    </source>
</evidence>
<dbReference type="AlphaFoldDB" id="W9R0U6"/>
<comment type="similarity">
    <text evidence="1">Belongs to the LEA type SMP family.</text>
</comment>
<name>W9R0U6_9ROSA</name>
<protein>
    <recommendedName>
        <fullName evidence="4">VOC domain-containing protein</fullName>
    </recommendedName>
</protein>
<dbReference type="Gene3D" id="3.10.180.10">
    <property type="entry name" value="2,3-Dihydroxybiphenyl 1,2-Dioxygenase, domain 1"/>
    <property type="match status" value="1"/>
</dbReference>
<dbReference type="InterPro" id="IPR007011">
    <property type="entry name" value="LEA_SMP_dom"/>
</dbReference>
<proteinExistence type="inferred from homology"/>
<dbReference type="PANTHER" id="PTHR31174">
    <property type="entry name" value="SEED MATURATION FAMILY PROTEIN"/>
    <property type="match status" value="1"/>
</dbReference>
<dbReference type="PANTHER" id="PTHR31174:SF7">
    <property type="entry name" value="LATE EMBRYOGENESIS ABUNDANT PROTEIN 31-RELATED"/>
    <property type="match status" value="1"/>
</dbReference>
<dbReference type="CDD" id="cd07245">
    <property type="entry name" value="VOC_like"/>
    <property type="match status" value="1"/>
</dbReference>
<dbReference type="EMBL" id="KE344489">
    <property type="protein sequence ID" value="EXB63456.1"/>
    <property type="molecule type" value="Genomic_DNA"/>
</dbReference>
<evidence type="ECO:0000259" key="4">
    <source>
        <dbReference type="PROSITE" id="PS51819"/>
    </source>
</evidence>
<dbReference type="InterPro" id="IPR004360">
    <property type="entry name" value="Glyas_Fos-R_dOase_dom"/>
</dbReference>
<dbReference type="Pfam" id="PF04927">
    <property type="entry name" value="SMP"/>
    <property type="match status" value="2"/>
</dbReference>
<dbReference type="Pfam" id="PF00903">
    <property type="entry name" value="Glyoxalase"/>
    <property type="match status" value="1"/>
</dbReference>
<dbReference type="eggNOG" id="KOG2944">
    <property type="taxonomic scope" value="Eukaryota"/>
</dbReference>
<dbReference type="PROSITE" id="PS51819">
    <property type="entry name" value="VOC"/>
    <property type="match status" value="1"/>
</dbReference>
<gene>
    <name evidence="5" type="ORF">L484_005419</name>
</gene>
<keyword evidence="2" id="KW-0677">Repeat</keyword>
<dbReference type="InterPro" id="IPR029068">
    <property type="entry name" value="Glyas_Bleomycin-R_OHBP_Dase"/>
</dbReference>
<dbReference type="SUPFAM" id="SSF54593">
    <property type="entry name" value="Glyoxalase/Bleomycin resistance protein/Dihydroxybiphenyl dioxygenase"/>
    <property type="match status" value="1"/>
</dbReference>
<feature type="region of interest" description="Disordered" evidence="3">
    <location>
        <begin position="333"/>
        <end position="358"/>
    </location>
</feature>
<feature type="domain" description="VOC" evidence="4">
    <location>
        <begin position="8"/>
        <end position="160"/>
    </location>
</feature>